<comment type="caution">
    <text evidence="1">The sequence shown here is derived from an EMBL/GenBank/DDBJ whole genome shotgun (WGS) entry which is preliminary data.</text>
</comment>
<protein>
    <submittedName>
        <fullName evidence="1">Uncharacterized protein</fullName>
    </submittedName>
</protein>
<reference evidence="1 2" key="1">
    <citation type="submission" date="2017-08" db="EMBL/GenBank/DDBJ databases">
        <title>Harnessing the power of phylogenomics to disentangle the directionality and signatures of interkingdom host jumping in the parasitic fungal genus Tolypocladium.</title>
        <authorList>
            <person name="Quandt C.A."/>
            <person name="Patterson W."/>
            <person name="Spatafora J.W."/>
        </authorList>
    </citation>
    <scope>NUCLEOTIDE SEQUENCE [LARGE SCALE GENOMIC DNA]</scope>
    <source>
        <strain evidence="1 2">CBS 113982</strain>
    </source>
</reference>
<dbReference type="AlphaFoldDB" id="A0A2K3QAM6"/>
<organism evidence="1 2">
    <name type="scientific">Tolypocladium capitatum</name>
    <dbReference type="NCBI Taxonomy" id="45235"/>
    <lineage>
        <taxon>Eukaryota</taxon>
        <taxon>Fungi</taxon>
        <taxon>Dikarya</taxon>
        <taxon>Ascomycota</taxon>
        <taxon>Pezizomycotina</taxon>
        <taxon>Sordariomycetes</taxon>
        <taxon>Hypocreomycetidae</taxon>
        <taxon>Hypocreales</taxon>
        <taxon>Ophiocordycipitaceae</taxon>
        <taxon>Tolypocladium</taxon>
    </lineage>
</organism>
<dbReference type="OrthoDB" id="3590765at2759"/>
<accession>A0A2K3QAM6</accession>
<evidence type="ECO:0000313" key="2">
    <source>
        <dbReference type="Proteomes" id="UP000236621"/>
    </source>
</evidence>
<dbReference type="Proteomes" id="UP000236621">
    <property type="component" value="Unassembled WGS sequence"/>
</dbReference>
<proteinExistence type="predicted"/>
<sequence length="531" mass="57459">MVSAPTPPVVSATPYRLANLASLAFGYRLIPSWTFLSGTLPLDASPSLPVPKLNGISSSPGSSFSDAIQLRPGVYSIRQLVASASPLLNVIITRLGQDHPSEPPARAVLVDGLAASLATSGRESTLPLSRSLQDTAARRDIVFQANHIAKTIITHVQENIRPSIGSQNIHLRSACEGHLWTHAVAALLFGPRSDSQLMELYNEWLHRMILLRDSLLPFENYEEVPLVIPEGSNRGIRDAEEPRKSFLFRCLTGAIQHTAIVDLAKVFTARHLPPGGYGFQYSQGSILPAFLSGSRSLHLLRYHPARFQNSEPEALFNYEHKKYINAPRSELPPSSGGAGNEVASTNGQENLGSLLAVDTCVTESSLIIDSGNDAQHRTVKLRLTLDSGTCFAVDLGQITRGRRYAYEVRSEKKFNGSGSPLAKSPEVQPLSTSVAMESPATTGLATIVTHSTADILSRPGLVISPRTKAGQGNTIHIIPTTDPIIKLALLGKLYPENVILLKNRDDLDALGKVGKEFSERLMILEQNVATA</sequence>
<gene>
    <name evidence="1" type="ORF">TCAP_05472</name>
</gene>
<keyword evidence="2" id="KW-1185">Reference proteome</keyword>
<dbReference type="EMBL" id="NRSZ01000867">
    <property type="protein sequence ID" value="PNY24592.1"/>
    <property type="molecule type" value="Genomic_DNA"/>
</dbReference>
<evidence type="ECO:0000313" key="1">
    <source>
        <dbReference type="EMBL" id="PNY24592.1"/>
    </source>
</evidence>
<name>A0A2K3QAM6_9HYPO</name>